<dbReference type="OrthoDB" id="418245at2759"/>
<evidence type="ECO:0000256" key="2">
    <source>
        <dbReference type="SAM" id="SignalP"/>
    </source>
</evidence>
<dbReference type="Proteomes" id="UP000268350">
    <property type="component" value="Unassembled WGS sequence"/>
</dbReference>
<dbReference type="CDD" id="cd00037">
    <property type="entry name" value="CLECT"/>
    <property type="match status" value="1"/>
</dbReference>
<evidence type="ECO:0000259" key="3">
    <source>
        <dbReference type="PROSITE" id="PS50041"/>
    </source>
</evidence>
<dbReference type="InterPro" id="IPR016186">
    <property type="entry name" value="C-type_lectin-like/link_sf"/>
</dbReference>
<keyword evidence="1" id="KW-1015">Disulfide bond</keyword>
<dbReference type="EMBL" id="OUUW01000001">
    <property type="protein sequence ID" value="SPP73319.1"/>
    <property type="molecule type" value="Genomic_DNA"/>
</dbReference>
<proteinExistence type="predicted"/>
<dbReference type="SUPFAM" id="SSF56436">
    <property type="entry name" value="C-type lectin-like"/>
    <property type="match status" value="1"/>
</dbReference>
<feature type="domain" description="C-type lectin" evidence="3">
    <location>
        <begin position="39"/>
        <end position="159"/>
    </location>
</feature>
<dbReference type="InterPro" id="IPR018378">
    <property type="entry name" value="C-type_lectin_CS"/>
</dbReference>
<keyword evidence="5" id="KW-1185">Reference proteome</keyword>
<reference evidence="5" key="1">
    <citation type="submission" date="2018-01" db="EMBL/GenBank/DDBJ databases">
        <authorList>
            <person name="Alioto T."/>
            <person name="Alioto T."/>
        </authorList>
    </citation>
    <scope>NUCLEOTIDE SEQUENCE [LARGE SCALE GENOMIC DNA]</scope>
</reference>
<dbReference type="InterPro" id="IPR001304">
    <property type="entry name" value="C-type_lectin-like"/>
</dbReference>
<evidence type="ECO:0000313" key="4">
    <source>
        <dbReference type="EMBL" id="SPP73319.1"/>
    </source>
</evidence>
<dbReference type="PROSITE" id="PS50041">
    <property type="entry name" value="C_TYPE_LECTIN_2"/>
    <property type="match status" value="1"/>
</dbReference>
<organism evidence="4 5">
    <name type="scientific">Drosophila guanche</name>
    <name type="common">Fruit fly</name>
    <dbReference type="NCBI Taxonomy" id="7266"/>
    <lineage>
        <taxon>Eukaryota</taxon>
        <taxon>Metazoa</taxon>
        <taxon>Ecdysozoa</taxon>
        <taxon>Arthropoda</taxon>
        <taxon>Hexapoda</taxon>
        <taxon>Insecta</taxon>
        <taxon>Pterygota</taxon>
        <taxon>Neoptera</taxon>
        <taxon>Endopterygota</taxon>
        <taxon>Diptera</taxon>
        <taxon>Brachycera</taxon>
        <taxon>Muscomorpha</taxon>
        <taxon>Ephydroidea</taxon>
        <taxon>Drosophilidae</taxon>
        <taxon>Drosophila</taxon>
        <taxon>Sophophora</taxon>
    </lineage>
</organism>
<accession>A0A3B0JIR2</accession>
<dbReference type="STRING" id="7266.A0A3B0JIR2"/>
<dbReference type="Gene3D" id="3.10.100.10">
    <property type="entry name" value="Mannose-Binding Protein A, subunit A"/>
    <property type="match status" value="1"/>
</dbReference>
<dbReference type="InterPro" id="IPR016187">
    <property type="entry name" value="CTDL_fold"/>
</dbReference>
<gene>
    <name evidence="4" type="ORF">DGUA_6G000776</name>
</gene>
<evidence type="ECO:0000313" key="5">
    <source>
        <dbReference type="Proteomes" id="UP000268350"/>
    </source>
</evidence>
<dbReference type="AlphaFoldDB" id="A0A3B0JIR2"/>
<keyword evidence="2" id="KW-0732">Signal</keyword>
<dbReference type="Pfam" id="PF00059">
    <property type="entry name" value="Lectin_C"/>
    <property type="match status" value="1"/>
</dbReference>
<feature type="signal peptide" evidence="2">
    <location>
        <begin position="1"/>
        <end position="15"/>
    </location>
</feature>
<sequence length="175" mass="19658">MILILLIAVCGATAASNNTKLEFVFGANCNPLLQCDEHYSVATFAKVNWFEAHQICNSVGAVLATVNNRDQHSLMLQRVKRSNLGLADKRFWLGATNLVERSSLGTWTWLSTGLPMTYSRWGRKEPRSDKTHGTACLVLGQYTKWHSAPCNEKFSFICENICLLNETNINNQIYV</sequence>
<keyword evidence="4" id="KW-0675">Receptor</keyword>
<dbReference type="PANTHER" id="PTHR22803">
    <property type="entry name" value="MANNOSE, PHOSPHOLIPASE, LECTIN RECEPTOR RELATED"/>
    <property type="match status" value="1"/>
</dbReference>
<dbReference type="SMART" id="SM00034">
    <property type="entry name" value="CLECT"/>
    <property type="match status" value="1"/>
</dbReference>
<evidence type="ECO:0000256" key="1">
    <source>
        <dbReference type="ARBA" id="ARBA00023157"/>
    </source>
</evidence>
<dbReference type="PROSITE" id="PS00615">
    <property type="entry name" value="C_TYPE_LECTIN_1"/>
    <property type="match status" value="1"/>
</dbReference>
<name>A0A3B0JIR2_DROGU</name>
<feature type="chain" id="PRO_5017379276" evidence="2">
    <location>
        <begin position="16"/>
        <end position="175"/>
    </location>
</feature>
<dbReference type="InterPro" id="IPR050111">
    <property type="entry name" value="C-type_lectin/snaclec_domain"/>
</dbReference>
<protein>
    <submittedName>
        <fullName evidence="4">Blast:Macrophage mannose receptor 1</fullName>
    </submittedName>
</protein>
<dbReference type="OMA" id="NFICENV"/>